<evidence type="ECO:0000256" key="6">
    <source>
        <dbReference type="RuleBase" id="RU361277"/>
    </source>
</evidence>
<comment type="similarity">
    <text evidence="2 6">Belongs to the zinc-containing alcohol dehydrogenase family.</text>
</comment>
<name>A0ABQ2MCM5_9MICC</name>
<dbReference type="Proteomes" id="UP000642509">
    <property type="component" value="Unassembled WGS sequence"/>
</dbReference>
<protein>
    <submittedName>
        <fullName evidence="8">Aryl-alcohol dehydrogenase</fullName>
    </submittedName>
</protein>
<gene>
    <name evidence="8" type="ORF">GCM10010977_28720</name>
</gene>
<evidence type="ECO:0000256" key="2">
    <source>
        <dbReference type="ARBA" id="ARBA00008072"/>
    </source>
</evidence>
<evidence type="ECO:0000313" key="8">
    <source>
        <dbReference type="EMBL" id="GGO48648.1"/>
    </source>
</evidence>
<keyword evidence="4 6" id="KW-0862">Zinc</keyword>
<proteinExistence type="inferred from homology"/>
<dbReference type="InterPro" id="IPR013149">
    <property type="entry name" value="ADH-like_C"/>
</dbReference>
<reference evidence="9" key="1">
    <citation type="journal article" date="2019" name="Int. J. Syst. Evol. Microbiol.">
        <title>The Global Catalogue of Microorganisms (GCM) 10K type strain sequencing project: providing services to taxonomists for standard genome sequencing and annotation.</title>
        <authorList>
            <consortium name="The Broad Institute Genomics Platform"/>
            <consortium name="The Broad Institute Genome Sequencing Center for Infectious Disease"/>
            <person name="Wu L."/>
            <person name="Ma J."/>
        </authorList>
    </citation>
    <scope>NUCLEOTIDE SEQUENCE [LARGE SCALE GENOMIC DNA]</scope>
    <source>
        <strain evidence="9">CGMCC 1.7064</strain>
    </source>
</reference>
<dbReference type="InterPro" id="IPR013154">
    <property type="entry name" value="ADH-like_N"/>
</dbReference>
<dbReference type="InterPro" id="IPR002328">
    <property type="entry name" value="ADH_Zn_CS"/>
</dbReference>
<dbReference type="InterPro" id="IPR011032">
    <property type="entry name" value="GroES-like_sf"/>
</dbReference>
<dbReference type="CDD" id="cd08278">
    <property type="entry name" value="benzyl_alcohol_DH"/>
    <property type="match status" value="1"/>
</dbReference>
<dbReference type="SMART" id="SM00829">
    <property type="entry name" value="PKS_ER"/>
    <property type="match status" value="1"/>
</dbReference>
<dbReference type="EMBL" id="BMLQ01000010">
    <property type="protein sequence ID" value="GGO48648.1"/>
    <property type="molecule type" value="Genomic_DNA"/>
</dbReference>
<dbReference type="PANTHER" id="PTHR43350">
    <property type="entry name" value="NAD-DEPENDENT ALCOHOL DEHYDROGENASE"/>
    <property type="match status" value="1"/>
</dbReference>
<dbReference type="Pfam" id="PF08240">
    <property type="entry name" value="ADH_N"/>
    <property type="match status" value="1"/>
</dbReference>
<dbReference type="SUPFAM" id="SSF50129">
    <property type="entry name" value="GroES-like"/>
    <property type="match status" value="1"/>
</dbReference>
<evidence type="ECO:0000313" key="9">
    <source>
        <dbReference type="Proteomes" id="UP000642509"/>
    </source>
</evidence>
<dbReference type="InterPro" id="IPR036291">
    <property type="entry name" value="NAD(P)-bd_dom_sf"/>
</dbReference>
<evidence type="ECO:0000256" key="1">
    <source>
        <dbReference type="ARBA" id="ARBA00001947"/>
    </source>
</evidence>
<comment type="caution">
    <text evidence="8">The sequence shown here is derived from an EMBL/GenBank/DDBJ whole genome shotgun (WGS) entry which is preliminary data.</text>
</comment>
<organism evidence="8 9">
    <name type="scientific">Citricoccus zhacaiensis</name>
    <dbReference type="NCBI Taxonomy" id="489142"/>
    <lineage>
        <taxon>Bacteria</taxon>
        <taxon>Bacillati</taxon>
        <taxon>Actinomycetota</taxon>
        <taxon>Actinomycetes</taxon>
        <taxon>Micrococcales</taxon>
        <taxon>Micrococcaceae</taxon>
        <taxon>Citricoccus</taxon>
    </lineage>
</organism>
<dbReference type="SUPFAM" id="SSF51735">
    <property type="entry name" value="NAD(P)-binding Rossmann-fold domains"/>
    <property type="match status" value="1"/>
</dbReference>
<sequence>MKTTAAVLESQGSDFTLQELEIADPAPGEVLFEVAGVGLCHTDLAVRDGHLPFPFPGVVGHEGSGTVVAVGEGVTKVKVGDRIAASFNSCGECAQCESGTPAYCAEFMARNFSGARPDGTSALGNDAGQVAGMFFGQSTFARLAMARERNVVHIPESVPLELAGPLGCGVQTGAGAVLNALDARPGSSLLVTGGGSVGLSGVLGAVARGVGTIIVSDPVPQRRDLALELGATHAVDPLASPLSEQVRAIVPAGVDYVLDTTAMGPVITEILASMGQQGHLGMVGVPSDPAAALTVNLLEMQARGLSFTGIVEGNSDPDTFIPELIALYEQGRFPFDRLITTMPFEQINEAVTAQANGQAVKVVLTHS</sequence>
<keyword evidence="9" id="KW-1185">Reference proteome</keyword>
<comment type="cofactor">
    <cofactor evidence="1 6">
        <name>Zn(2+)</name>
        <dbReference type="ChEBI" id="CHEBI:29105"/>
    </cofactor>
</comment>
<evidence type="ECO:0000256" key="5">
    <source>
        <dbReference type="ARBA" id="ARBA00023002"/>
    </source>
</evidence>
<dbReference type="Gene3D" id="3.90.180.10">
    <property type="entry name" value="Medium-chain alcohol dehydrogenases, catalytic domain"/>
    <property type="match status" value="1"/>
</dbReference>
<dbReference type="PANTHER" id="PTHR43350:SF2">
    <property type="entry name" value="GROES-LIKE ZINC-BINDING ALCOHOL DEHYDROGENASE FAMILY PROTEIN"/>
    <property type="match status" value="1"/>
</dbReference>
<dbReference type="Pfam" id="PF00107">
    <property type="entry name" value="ADH_zinc_N"/>
    <property type="match status" value="1"/>
</dbReference>
<dbReference type="InterPro" id="IPR020843">
    <property type="entry name" value="ER"/>
</dbReference>
<dbReference type="PROSITE" id="PS00059">
    <property type="entry name" value="ADH_ZINC"/>
    <property type="match status" value="1"/>
</dbReference>
<keyword evidence="5" id="KW-0560">Oxidoreductase</keyword>
<evidence type="ECO:0000259" key="7">
    <source>
        <dbReference type="SMART" id="SM00829"/>
    </source>
</evidence>
<dbReference type="RefSeq" id="WP_188806858.1">
    <property type="nucleotide sequence ID" value="NZ_BAAAOU010000010.1"/>
</dbReference>
<dbReference type="Gene3D" id="3.40.50.720">
    <property type="entry name" value="NAD(P)-binding Rossmann-like Domain"/>
    <property type="match status" value="1"/>
</dbReference>
<feature type="domain" description="Enoyl reductase (ER)" evidence="7">
    <location>
        <begin position="12"/>
        <end position="364"/>
    </location>
</feature>
<accession>A0ABQ2MCM5</accession>
<keyword evidence="3 6" id="KW-0479">Metal-binding</keyword>
<evidence type="ECO:0000256" key="4">
    <source>
        <dbReference type="ARBA" id="ARBA00022833"/>
    </source>
</evidence>
<evidence type="ECO:0000256" key="3">
    <source>
        <dbReference type="ARBA" id="ARBA00022723"/>
    </source>
</evidence>